<name>A0A9P8C4F6_9HELO</name>
<accession>A0A9P8C4F6</accession>
<dbReference type="AlphaFoldDB" id="A0A9P8C4F6"/>
<protein>
    <submittedName>
        <fullName evidence="3">Uncharacterized protein</fullName>
    </submittedName>
</protein>
<dbReference type="Proteomes" id="UP000824998">
    <property type="component" value="Unassembled WGS sequence"/>
</dbReference>
<dbReference type="OrthoDB" id="4844401at2759"/>
<evidence type="ECO:0000313" key="4">
    <source>
        <dbReference type="Proteomes" id="UP000824998"/>
    </source>
</evidence>
<keyword evidence="2" id="KW-1133">Transmembrane helix</keyword>
<feature type="transmembrane region" description="Helical" evidence="2">
    <location>
        <begin position="30"/>
        <end position="52"/>
    </location>
</feature>
<keyword evidence="4" id="KW-1185">Reference proteome</keyword>
<feature type="transmembrane region" description="Helical" evidence="2">
    <location>
        <begin position="64"/>
        <end position="84"/>
    </location>
</feature>
<gene>
    <name evidence="3" type="ORF">BJ875DRAFT_58687</name>
</gene>
<organism evidence="3 4">
    <name type="scientific">Amylocarpus encephaloides</name>
    <dbReference type="NCBI Taxonomy" id="45428"/>
    <lineage>
        <taxon>Eukaryota</taxon>
        <taxon>Fungi</taxon>
        <taxon>Dikarya</taxon>
        <taxon>Ascomycota</taxon>
        <taxon>Pezizomycotina</taxon>
        <taxon>Leotiomycetes</taxon>
        <taxon>Helotiales</taxon>
        <taxon>Helotiales incertae sedis</taxon>
        <taxon>Amylocarpus</taxon>
    </lineage>
</organism>
<reference evidence="3" key="1">
    <citation type="journal article" date="2021" name="IMA Fungus">
        <title>Genomic characterization of three marine fungi, including Emericellopsis atlantica sp. nov. with signatures of a generalist lifestyle and marine biomass degradation.</title>
        <authorList>
            <person name="Hagestad O.C."/>
            <person name="Hou L."/>
            <person name="Andersen J.H."/>
            <person name="Hansen E.H."/>
            <person name="Altermark B."/>
            <person name="Li C."/>
            <person name="Kuhnert E."/>
            <person name="Cox R.J."/>
            <person name="Crous P.W."/>
            <person name="Spatafora J.W."/>
            <person name="Lail K."/>
            <person name="Amirebrahimi M."/>
            <person name="Lipzen A."/>
            <person name="Pangilinan J."/>
            <person name="Andreopoulos W."/>
            <person name="Hayes R.D."/>
            <person name="Ng V."/>
            <person name="Grigoriev I.V."/>
            <person name="Jackson S.A."/>
            <person name="Sutton T.D.S."/>
            <person name="Dobson A.D.W."/>
            <person name="Rama T."/>
        </authorList>
    </citation>
    <scope>NUCLEOTIDE SEQUENCE</scope>
    <source>
        <strain evidence="3">TRa018bII</strain>
    </source>
</reference>
<feature type="region of interest" description="Disordered" evidence="1">
    <location>
        <begin position="1"/>
        <end position="22"/>
    </location>
</feature>
<sequence length="148" mass="16398">MGHAREPPGSVTKQSPSMQPLSSISPTLTMSLYLATTLLPRLLSTTTLFLLLRVYILSHLILLHSYYTLAILAIQSYYASVVLLRQGWWLSKGGARWAWRGSGGLRKKLWFEFATFVLGNGNGILLIVFWPGWIVVGGVVWVGGYCIG</sequence>
<keyword evidence="2" id="KW-0812">Transmembrane</keyword>
<keyword evidence="2" id="KW-0472">Membrane</keyword>
<evidence type="ECO:0000313" key="3">
    <source>
        <dbReference type="EMBL" id="KAG9233097.1"/>
    </source>
</evidence>
<feature type="compositionally biased region" description="Polar residues" evidence="1">
    <location>
        <begin position="11"/>
        <end position="22"/>
    </location>
</feature>
<comment type="caution">
    <text evidence="3">The sequence shown here is derived from an EMBL/GenBank/DDBJ whole genome shotgun (WGS) entry which is preliminary data.</text>
</comment>
<evidence type="ECO:0000256" key="1">
    <source>
        <dbReference type="SAM" id="MobiDB-lite"/>
    </source>
</evidence>
<proteinExistence type="predicted"/>
<dbReference type="EMBL" id="MU251516">
    <property type="protein sequence ID" value="KAG9233097.1"/>
    <property type="molecule type" value="Genomic_DNA"/>
</dbReference>
<feature type="transmembrane region" description="Helical" evidence="2">
    <location>
        <begin position="124"/>
        <end position="147"/>
    </location>
</feature>
<evidence type="ECO:0000256" key="2">
    <source>
        <dbReference type="SAM" id="Phobius"/>
    </source>
</evidence>